<proteinExistence type="inferred from homology"/>
<evidence type="ECO:0000259" key="8">
    <source>
        <dbReference type="PROSITE" id="PS51314"/>
    </source>
</evidence>
<evidence type="ECO:0000256" key="3">
    <source>
        <dbReference type="ARBA" id="ARBA00022448"/>
    </source>
</evidence>
<evidence type="ECO:0000256" key="5">
    <source>
        <dbReference type="ARBA" id="ARBA00022927"/>
    </source>
</evidence>
<dbReference type="Pfam" id="PF07200">
    <property type="entry name" value="Mod_r"/>
    <property type="match status" value="1"/>
</dbReference>
<organism evidence="9 10">
    <name type="scientific">Notothenia coriiceps</name>
    <name type="common">black rockcod</name>
    <dbReference type="NCBI Taxonomy" id="8208"/>
    <lineage>
        <taxon>Eukaryota</taxon>
        <taxon>Metazoa</taxon>
        <taxon>Chordata</taxon>
        <taxon>Craniata</taxon>
        <taxon>Vertebrata</taxon>
        <taxon>Euteleostomi</taxon>
        <taxon>Actinopterygii</taxon>
        <taxon>Neopterygii</taxon>
        <taxon>Teleostei</taxon>
        <taxon>Neoteleostei</taxon>
        <taxon>Acanthomorphata</taxon>
        <taxon>Eupercaria</taxon>
        <taxon>Perciformes</taxon>
        <taxon>Notothenioidei</taxon>
        <taxon>Nototheniidae</taxon>
        <taxon>Notothenia</taxon>
    </lineage>
</organism>
<dbReference type="Proteomes" id="UP000504611">
    <property type="component" value="Unplaced"/>
</dbReference>
<evidence type="ECO:0000256" key="4">
    <source>
        <dbReference type="ARBA" id="ARBA00022753"/>
    </source>
</evidence>
<dbReference type="GO" id="GO:0006623">
    <property type="term" value="P:protein targeting to vacuole"/>
    <property type="evidence" value="ECO:0007669"/>
    <property type="project" value="TreeGrafter"/>
</dbReference>
<evidence type="ECO:0000313" key="9">
    <source>
        <dbReference type="Proteomes" id="UP000504611"/>
    </source>
</evidence>
<keyword evidence="5 7" id="KW-0653">Protein transport</keyword>
<dbReference type="GeneID" id="104967586"/>
<dbReference type="GO" id="GO:0006612">
    <property type="term" value="P:protein targeting to membrane"/>
    <property type="evidence" value="ECO:0007669"/>
    <property type="project" value="TreeGrafter"/>
</dbReference>
<accession>A0A6I9Q5E8</accession>
<reference evidence="10" key="1">
    <citation type="submission" date="2025-08" db="UniProtKB">
        <authorList>
            <consortium name="RefSeq"/>
        </authorList>
    </citation>
    <scope>IDENTIFICATION</scope>
    <source>
        <tissue evidence="10">Muscle</tissue>
    </source>
</reference>
<keyword evidence="4" id="KW-0967">Endosome</keyword>
<dbReference type="GO" id="GO:0031902">
    <property type="term" value="C:late endosome membrane"/>
    <property type="evidence" value="ECO:0007669"/>
    <property type="project" value="UniProtKB-SubCell"/>
</dbReference>
<feature type="domain" description="VPS37 C-terminal" evidence="8">
    <location>
        <begin position="78"/>
        <end position="164"/>
    </location>
</feature>
<dbReference type="GO" id="GO:0000813">
    <property type="term" value="C:ESCRT I complex"/>
    <property type="evidence" value="ECO:0007669"/>
    <property type="project" value="TreeGrafter"/>
</dbReference>
<dbReference type="OrthoDB" id="8921242at2759"/>
<evidence type="ECO:0000256" key="2">
    <source>
        <dbReference type="ARBA" id="ARBA00007617"/>
    </source>
</evidence>
<evidence type="ECO:0000256" key="7">
    <source>
        <dbReference type="PROSITE-ProRule" id="PRU00646"/>
    </source>
</evidence>
<comment type="subcellular location">
    <subcellularLocation>
        <location evidence="1">Late endosome membrane</location>
        <topology evidence="1">Peripheral membrane protein</topology>
    </subcellularLocation>
</comment>
<dbReference type="KEGG" id="ncc:104967586"/>
<keyword evidence="9" id="KW-1185">Reference proteome</keyword>
<keyword evidence="3 7" id="KW-0813">Transport</keyword>
<comment type="function">
    <text evidence="6">Component of the ESCRT-I complex, a regulator of vesicular trafficking process. Required for the sorting of endocytic ubiquitinated cargos into multivesicular bodies. May be involved in cell growth and differentiation.</text>
</comment>
<sequence>MSHFAALRTRELRELLEDEDRIRHIIRGSDKVQGLQSAAEKMLLSNQKTAKVALSQKPKFRDAKLLLAMKYKELENIQTTIQAKQEQLAEKSSLHCAQWSLLKKVNHAEEECEMLCQRFEEGNTLLADFLNSFLGSRKAQHIRMVLVKKLQEVIELESTQWLGEMLPDTPNTCLCSLTTAVVLPACCHPPFLLPFGLHVNTAHRLQHLPLCHDYNVSLRPRVHGRGPRWPTRPVRLPPLKVQKRRHQQAPQ</sequence>
<dbReference type="RefSeq" id="XP_010795384.1">
    <property type="nucleotide sequence ID" value="XM_010797082.1"/>
</dbReference>
<protein>
    <submittedName>
        <fullName evidence="10">Vacuolar protein sorting-associated protein 37D isoform X1</fullName>
    </submittedName>
</protein>
<dbReference type="PANTHER" id="PTHR13678">
    <property type="entry name" value="VACUOLAR PROTEIN SORTING-ASSOCIATED PROTEIN 37"/>
    <property type="match status" value="1"/>
</dbReference>
<evidence type="ECO:0000256" key="6">
    <source>
        <dbReference type="ARBA" id="ARBA00025010"/>
    </source>
</evidence>
<evidence type="ECO:0000256" key="1">
    <source>
        <dbReference type="ARBA" id="ARBA00004633"/>
    </source>
</evidence>
<dbReference type="GO" id="GO:0043162">
    <property type="term" value="P:ubiquitin-dependent protein catabolic process via the multivesicular body sorting pathway"/>
    <property type="evidence" value="ECO:0007669"/>
    <property type="project" value="TreeGrafter"/>
</dbReference>
<gene>
    <name evidence="10" type="primary">LOC104967586</name>
</gene>
<evidence type="ECO:0000313" key="10">
    <source>
        <dbReference type="RefSeq" id="XP_010795384.1"/>
    </source>
</evidence>
<name>A0A6I9Q5E8_9TELE</name>
<dbReference type="InterPro" id="IPR009851">
    <property type="entry name" value="Mod_r"/>
</dbReference>
<comment type="similarity">
    <text evidence="2">Belongs to the VPS37 family.</text>
</comment>
<dbReference type="PANTHER" id="PTHR13678:SF24">
    <property type="entry name" value="SI:CH211-284F22.3"/>
    <property type="match status" value="1"/>
</dbReference>
<dbReference type="PROSITE" id="PS51314">
    <property type="entry name" value="VPS37_C"/>
    <property type="match status" value="1"/>
</dbReference>
<dbReference type="AlphaFoldDB" id="A0A6I9Q5E8"/>